<organism evidence="1 2">
    <name type="scientific">Cupriavidus respiraculi</name>
    <dbReference type="NCBI Taxonomy" id="195930"/>
    <lineage>
        <taxon>Bacteria</taxon>
        <taxon>Pseudomonadati</taxon>
        <taxon>Pseudomonadota</taxon>
        <taxon>Betaproteobacteria</taxon>
        <taxon>Burkholderiales</taxon>
        <taxon>Burkholderiaceae</taxon>
        <taxon>Cupriavidus</taxon>
    </lineage>
</organism>
<comment type="caution">
    <text evidence="1">The sequence shown here is derived from an EMBL/GenBank/DDBJ whole genome shotgun (WGS) entry which is preliminary data.</text>
</comment>
<keyword evidence="2" id="KW-1185">Reference proteome</keyword>
<name>A0ABM8WJR1_9BURK</name>
<evidence type="ECO:0000313" key="1">
    <source>
        <dbReference type="EMBL" id="CAG9167621.1"/>
    </source>
</evidence>
<reference evidence="1 2" key="1">
    <citation type="submission" date="2021-08" db="EMBL/GenBank/DDBJ databases">
        <authorList>
            <person name="Peeters C."/>
        </authorList>
    </citation>
    <scope>NUCLEOTIDE SEQUENCE [LARGE SCALE GENOMIC DNA]</scope>
    <source>
        <strain evidence="1 2">LMG 21510</strain>
    </source>
</reference>
<accession>A0ABM8WJR1</accession>
<sequence>MDIRTQRNLEKLFRLMDVKPVTIDPHIEIADGDIRIFVEVRDARVLLSAMTAVEPAYADAAVLAVLSRWSPAMLSGVPLRACSLEEGVLVSAAMPPGSGAELWYRVHRAQRRLLSACTAEDA</sequence>
<protein>
    <recommendedName>
        <fullName evidence="3">Secretion system apparatus</fullName>
    </recommendedName>
</protein>
<dbReference type="EMBL" id="CAJZAH010000001">
    <property type="protein sequence ID" value="CAG9167621.1"/>
    <property type="molecule type" value="Genomic_DNA"/>
</dbReference>
<gene>
    <name evidence="1" type="ORF">LMG21510_00797</name>
</gene>
<evidence type="ECO:0008006" key="3">
    <source>
        <dbReference type="Google" id="ProtNLM"/>
    </source>
</evidence>
<proteinExistence type="predicted"/>
<evidence type="ECO:0000313" key="2">
    <source>
        <dbReference type="Proteomes" id="UP000721236"/>
    </source>
</evidence>
<dbReference type="RefSeq" id="WP_224039803.1">
    <property type="nucleotide sequence ID" value="NZ_CAJZAH010000001.1"/>
</dbReference>
<dbReference type="Proteomes" id="UP000721236">
    <property type="component" value="Unassembled WGS sequence"/>
</dbReference>